<name>A0A8J7G6G3_9BACL</name>
<gene>
    <name evidence="4 7" type="primary">mutL</name>
    <name evidence="7" type="ORF">IRY55_01455</name>
</gene>
<comment type="function">
    <text evidence="4">This protein is involved in the repair of mismatches in DNA. It is required for dam-dependent methyl-directed DNA mismatch repair. May act as a 'molecular matchmaker', a protein that promotes the formation of a stable complex between two or more DNA-binding proteins in an ATP-dependent manner without itself being part of a final effector complex.</text>
</comment>
<dbReference type="CDD" id="cd00782">
    <property type="entry name" value="MutL_Trans"/>
    <property type="match status" value="1"/>
</dbReference>
<evidence type="ECO:0000256" key="4">
    <source>
        <dbReference type="HAMAP-Rule" id="MF_00149"/>
    </source>
</evidence>
<accession>A0A8J7G6G3</accession>
<dbReference type="InterPro" id="IPR014721">
    <property type="entry name" value="Ribsml_uS5_D2-typ_fold_subgr"/>
</dbReference>
<sequence length="591" mass="67438">MGNIDIMDDRLSNKIAAGEVVERPASIVKELVENALDAGSKHIEVYVEDSGLRLIRVIDDGAGMDREDATKAFERHATSKVKNEYDLFRIETLGFRGEALASIAAVSKVQMTTSTGQVGTYVEIHGGEFQQVDGAPARKGTDFQVSQLFYNTPARLKHMKSLQTELGHCIDLVNRLAFSHPEVSFKLVSDGKPIVETTGRNDQLRNIASIYGIQIAQKMVAFQAENQDYRIKGYVSLPEVTRANRNYMTFLINRRWVKSYAIQQAVLDSMHTFLPIGRFPIVVLEITTDPQLTDVNVHPSKQQVRLGKEASLLQLIRDTIRRAVQERVTIPVAVPPKPKHVESYQPTIWEKEAPPIVERPTFSQQSNIQEEPPLPVVDFYSEPEEEILTIPSQEEEATFPTLEVVGQVHGTYIIAQNEDGFYMIDQHAAQERIKYEFFKEQLGKATGEERHQLLIPLIFHYSKAEMEKIEERKPLLEQAGVFLEPFGPSSYTVREYPTWFPEEEVEETIEQLIEQLLTHQKIDVTALREEAAIMMSCKRSIKANHYLTKEHMEQLLHDLSKAEHPYTCPHGRPVLIHFTTMEIEKMFKRIM</sequence>
<dbReference type="CDD" id="cd16926">
    <property type="entry name" value="HATPase_MutL-MLH-PMS-like"/>
    <property type="match status" value="1"/>
</dbReference>
<keyword evidence="2 4" id="KW-0227">DNA damage</keyword>
<dbReference type="PANTHER" id="PTHR10073">
    <property type="entry name" value="DNA MISMATCH REPAIR PROTEIN MLH, PMS, MUTL"/>
    <property type="match status" value="1"/>
</dbReference>
<evidence type="ECO:0000256" key="3">
    <source>
        <dbReference type="ARBA" id="ARBA00023204"/>
    </source>
</evidence>
<comment type="caution">
    <text evidence="7">The sequence shown here is derived from an EMBL/GenBank/DDBJ whole genome shotgun (WGS) entry which is preliminary data.</text>
</comment>
<dbReference type="NCBIfam" id="TIGR00585">
    <property type="entry name" value="mutl"/>
    <property type="match status" value="1"/>
</dbReference>
<dbReference type="AlphaFoldDB" id="A0A8J7G6G3"/>
<dbReference type="FunFam" id="3.30.1370.100:FF:000004">
    <property type="entry name" value="DNA mismatch repair endonuclease MutL"/>
    <property type="match status" value="1"/>
</dbReference>
<dbReference type="PANTHER" id="PTHR10073:SF12">
    <property type="entry name" value="DNA MISMATCH REPAIR PROTEIN MLH1"/>
    <property type="match status" value="1"/>
</dbReference>
<dbReference type="GO" id="GO:0032300">
    <property type="term" value="C:mismatch repair complex"/>
    <property type="evidence" value="ECO:0007669"/>
    <property type="project" value="InterPro"/>
</dbReference>
<dbReference type="InterPro" id="IPR036890">
    <property type="entry name" value="HATPase_C_sf"/>
</dbReference>
<dbReference type="InterPro" id="IPR014762">
    <property type="entry name" value="DNA_mismatch_repair_CS"/>
</dbReference>
<dbReference type="FunFam" id="3.30.565.10:FF:000003">
    <property type="entry name" value="DNA mismatch repair endonuclease MutL"/>
    <property type="match status" value="1"/>
</dbReference>
<dbReference type="GO" id="GO:0006298">
    <property type="term" value="P:mismatch repair"/>
    <property type="evidence" value="ECO:0007669"/>
    <property type="project" value="UniProtKB-UniRule"/>
</dbReference>
<dbReference type="EMBL" id="JADKPV010000001">
    <property type="protein sequence ID" value="MBF4500013.1"/>
    <property type="molecule type" value="Genomic_DNA"/>
</dbReference>
<dbReference type="SMART" id="SM00853">
    <property type="entry name" value="MutL_C"/>
    <property type="match status" value="1"/>
</dbReference>
<dbReference type="SUPFAM" id="SSF118116">
    <property type="entry name" value="DNA mismatch repair protein MutL"/>
    <property type="match status" value="1"/>
</dbReference>
<evidence type="ECO:0000313" key="7">
    <source>
        <dbReference type="EMBL" id="MBF4500013.1"/>
    </source>
</evidence>
<dbReference type="InterPro" id="IPR013507">
    <property type="entry name" value="DNA_mismatch_S5_2-like"/>
</dbReference>
<dbReference type="HAMAP" id="MF_00149">
    <property type="entry name" value="DNA_mis_repair"/>
    <property type="match status" value="1"/>
</dbReference>
<dbReference type="Gene3D" id="3.30.230.10">
    <property type="match status" value="1"/>
</dbReference>
<dbReference type="GO" id="GO:0004519">
    <property type="term" value="F:endonuclease activity"/>
    <property type="evidence" value="ECO:0007669"/>
    <property type="project" value="UniProtKB-KW"/>
</dbReference>
<protein>
    <recommendedName>
        <fullName evidence="4">DNA mismatch repair protein MutL</fullName>
    </recommendedName>
</protein>
<dbReference type="Proteomes" id="UP000622653">
    <property type="component" value="Unassembled WGS sequence"/>
</dbReference>
<dbReference type="SUPFAM" id="SSF55874">
    <property type="entry name" value="ATPase domain of HSP90 chaperone/DNA topoisomerase II/histidine kinase"/>
    <property type="match status" value="1"/>
</dbReference>
<dbReference type="GO" id="GO:0030983">
    <property type="term" value="F:mismatched DNA binding"/>
    <property type="evidence" value="ECO:0007669"/>
    <property type="project" value="InterPro"/>
</dbReference>
<dbReference type="RefSeq" id="WP_194561479.1">
    <property type="nucleotide sequence ID" value="NZ_JADKPV010000001.1"/>
</dbReference>
<dbReference type="SUPFAM" id="SSF54211">
    <property type="entry name" value="Ribosomal protein S5 domain 2-like"/>
    <property type="match status" value="1"/>
</dbReference>
<dbReference type="Gene3D" id="3.30.1540.20">
    <property type="entry name" value="MutL, C-terminal domain, dimerisation subdomain"/>
    <property type="match status" value="1"/>
</dbReference>
<dbReference type="InterPro" id="IPR038973">
    <property type="entry name" value="MutL/Mlh/Pms-like"/>
</dbReference>
<dbReference type="Gene3D" id="3.30.1370.100">
    <property type="entry name" value="MutL, C-terminal domain, regulatory subdomain"/>
    <property type="match status" value="1"/>
</dbReference>
<evidence type="ECO:0000256" key="2">
    <source>
        <dbReference type="ARBA" id="ARBA00022763"/>
    </source>
</evidence>
<evidence type="ECO:0000313" key="8">
    <source>
        <dbReference type="Proteomes" id="UP000622653"/>
    </source>
</evidence>
<dbReference type="GO" id="GO:0016887">
    <property type="term" value="F:ATP hydrolysis activity"/>
    <property type="evidence" value="ECO:0007669"/>
    <property type="project" value="InterPro"/>
</dbReference>
<organism evidence="7 8">
    <name type="scientific">Savagea serpentis</name>
    <dbReference type="NCBI Taxonomy" id="2785297"/>
    <lineage>
        <taxon>Bacteria</taxon>
        <taxon>Bacillati</taxon>
        <taxon>Bacillota</taxon>
        <taxon>Bacilli</taxon>
        <taxon>Bacillales</taxon>
        <taxon>Caryophanaceae</taxon>
        <taxon>Savagea</taxon>
    </lineage>
</organism>
<dbReference type="Gene3D" id="3.30.565.10">
    <property type="entry name" value="Histidine kinase-like ATPase, C-terminal domain"/>
    <property type="match status" value="1"/>
</dbReference>
<reference evidence="7" key="1">
    <citation type="submission" date="2020-11" db="EMBL/GenBank/DDBJ databases">
        <title>Multidrug resistant novel bacterium Savagea serpentis sp. nov., isolated from the scats of a vine snake (Ahaetulla nasuta).</title>
        <authorList>
            <person name="Venkata Ramana V."/>
            <person name="Vikas Patil S."/>
            <person name="Yogita Lugani V."/>
        </authorList>
    </citation>
    <scope>NUCLEOTIDE SEQUENCE</scope>
    <source>
        <strain evidence="7">SN6</strain>
    </source>
</reference>
<dbReference type="PROSITE" id="PS00058">
    <property type="entry name" value="DNA_MISMATCH_REPAIR_1"/>
    <property type="match status" value="1"/>
</dbReference>
<dbReference type="Pfam" id="PF01119">
    <property type="entry name" value="DNA_mis_repair"/>
    <property type="match status" value="1"/>
</dbReference>
<feature type="domain" description="MutL C-terminal dimerisation" evidence="5">
    <location>
        <begin position="404"/>
        <end position="547"/>
    </location>
</feature>
<comment type="similarity">
    <text evidence="1 4">Belongs to the DNA mismatch repair MutL/HexB family.</text>
</comment>
<keyword evidence="8" id="KW-1185">Reference proteome</keyword>
<keyword evidence="7" id="KW-0378">Hydrolase</keyword>
<dbReference type="GO" id="GO:0005524">
    <property type="term" value="F:ATP binding"/>
    <property type="evidence" value="ECO:0007669"/>
    <property type="project" value="InterPro"/>
</dbReference>
<keyword evidence="7" id="KW-0540">Nuclease</keyword>
<proteinExistence type="inferred from homology"/>
<evidence type="ECO:0000256" key="1">
    <source>
        <dbReference type="ARBA" id="ARBA00006082"/>
    </source>
</evidence>
<dbReference type="SMART" id="SM01340">
    <property type="entry name" value="DNA_mis_repair"/>
    <property type="match status" value="1"/>
</dbReference>
<dbReference type="Pfam" id="PF08676">
    <property type="entry name" value="MutL_C"/>
    <property type="match status" value="1"/>
</dbReference>
<dbReference type="InterPro" id="IPR042121">
    <property type="entry name" value="MutL_C_regsub"/>
</dbReference>
<keyword evidence="7" id="KW-0255">Endonuclease</keyword>
<dbReference type="InterPro" id="IPR037198">
    <property type="entry name" value="MutL_C_sf"/>
</dbReference>
<dbReference type="InterPro" id="IPR014790">
    <property type="entry name" value="MutL_C"/>
</dbReference>
<dbReference type="InterPro" id="IPR042120">
    <property type="entry name" value="MutL_C_dimsub"/>
</dbReference>
<dbReference type="InterPro" id="IPR002099">
    <property type="entry name" value="MutL/Mlh/PMS"/>
</dbReference>
<evidence type="ECO:0000259" key="6">
    <source>
        <dbReference type="SMART" id="SM01340"/>
    </source>
</evidence>
<dbReference type="InterPro" id="IPR020667">
    <property type="entry name" value="DNA_mismatch_repair_MutL"/>
</dbReference>
<keyword evidence="3 4" id="KW-0234">DNA repair</keyword>
<dbReference type="InterPro" id="IPR020568">
    <property type="entry name" value="Ribosomal_Su5_D2-typ_SF"/>
</dbReference>
<dbReference type="GO" id="GO:0140664">
    <property type="term" value="F:ATP-dependent DNA damage sensor activity"/>
    <property type="evidence" value="ECO:0007669"/>
    <property type="project" value="InterPro"/>
</dbReference>
<evidence type="ECO:0000259" key="5">
    <source>
        <dbReference type="SMART" id="SM00853"/>
    </source>
</evidence>
<dbReference type="Pfam" id="PF13589">
    <property type="entry name" value="HATPase_c_3"/>
    <property type="match status" value="1"/>
</dbReference>
<feature type="domain" description="DNA mismatch repair protein S5" evidence="6">
    <location>
        <begin position="207"/>
        <end position="325"/>
    </location>
</feature>